<dbReference type="RefSeq" id="WP_094861277.1">
    <property type="nucleotide sequence ID" value="NZ_NKYE01000002.1"/>
</dbReference>
<feature type="transmembrane region" description="Helical" evidence="1">
    <location>
        <begin position="388"/>
        <end position="406"/>
    </location>
</feature>
<feature type="transmembrane region" description="Helical" evidence="1">
    <location>
        <begin position="48"/>
        <end position="68"/>
    </location>
</feature>
<dbReference type="InterPro" id="IPR005182">
    <property type="entry name" value="YdbS-like_PH"/>
</dbReference>
<feature type="transmembrane region" description="Helical" evidence="1">
    <location>
        <begin position="219"/>
        <end position="245"/>
    </location>
</feature>
<feature type="domain" description="YdbS-like PH" evidence="2">
    <location>
        <begin position="409"/>
        <end position="480"/>
    </location>
</feature>
<dbReference type="InterPro" id="IPR014529">
    <property type="entry name" value="UCP026631"/>
</dbReference>
<reference evidence="3 4" key="1">
    <citation type="submission" date="2017-07" db="EMBL/GenBank/DDBJ databases">
        <title>Amycolatopsis antarcticus sp. nov., isolated from the surface of an Antarcticus brown macroalga.</title>
        <authorList>
            <person name="Wang J."/>
            <person name="Leiva S."/>
            <person name="Huang J."/>
            <person name="Huang Y."/>
        </authorList>
    </citation>
    <scope>NUCLEOTIDE SEQUENCE [LARGE SCALE GENOMIC DNA]</scope>
    <source>
        <strain evidence="3 4">AU-G6</strain>
    </source>
</reference>
<dbReference type="EMBL" id="NKYE01000002">
    <property type="protein sequence ID" value="OZM74379.1"/>
    <property type="molecule type" value="Genomic_DNA"/>
</dbReference>
<gene>
    <name evidence="3" type="ORF">CFN78_04415</name>
</gene>
<sequence>MSAAEDGWRRLDRRTVAVTAIVMAGVAIGAGVPTTVGIASNTSLGTALLWVVPAGLLLIAIGAGWDYLRWYKTWYRIGDERAELRTGILVRTRRSLHRDRIRAVDLTADPITRIFGLANVKIGTGESSAPGTSSFVLRPVTAATAEQLRRELLDRPVGDTATAEGMLAELDPAWVRYAPTSFLAPLLGIGAFGVVMNVSEWFGLQKGVIEWVADLFSGLPLVVTILVLIALALVLGSIGSLLLFVEMWWRFRLERESGGTLRVRRGLLTTRSISLEEKRLRGLEVVEPLGARMLGAARVDIIATGMVQRKDDDKTDHRTVLPPAPKDIADRVAADVLREEVAPTNSARLAGHPRAARGRRIRWALAAVVAVVLPLLVLGVLLTDVLLHLAWIAALVLLPIAILIALDSYRALGHGLTGDYLVARNGSVRRSTVALQRRGIIGWTARQSVFQRRAGLITLTATTAAGTGGYSVHDVGASEGLVFAEAAVPDLFAPFLEGPLPRRADETVSGEV</sequence>
<feature type="transmembrane region" description="Helical" evidence="1">
    <location>
        <begin position="16"/>
        <end position="36"/>
    </location>
</feature>
<proteinExistence type="predicted"/>
<comment type="caution">
    <text evidence="3">The sequence shown here is derived from an EMBL/GenBank/DDBJ whole genome shotgun (WGS) entry which is preliminary data.</text>
</comment>
<dbReference type="InParanoid" id="A0A263D857"/>
<name>A0A263D857_9PSEU</name>
<evidence type="ECO:0000259" key="2">
    <source>
        <dbReference type="Pfam" id="PF03703"/>
    </source>
</evidence>
<feature type="domain" description="YdbS-like PH" evidence="2">
    <location>
        <begin position="70"/>
        <end position="151"/>
    </location>
</feature>
<dbReference type="Pfam" id="PF03703">
    <property type="entry name" value="bPH_2"/>
    <property type="match status" value="2"/>
</dbReference>
<dbReference type="PANTHER" id="PTHR34473">
    <property type="entry name" value="UPF0699 TRANSMEMBRANE PROTEIN YDBS"/>
    <property type="match status" value="1"/>
</dbReference>
<evidence type="ECO:0000313" key="4">
    <source>
        <dbReference type="Proteomes" id="UP000242444"/>
    </source>
</evidence>
<feature type="transmembrane region" description="Helical" evidence="1">
    <location>
        <begin position="182"/>
        <end position="199"/>
    </location>
</feature>
<keyword evidence="4" id="KW-1185">Reference proteome</keyword>
<keyword evidence="1" id="KW-0812">Transmembrane</keyword>
<organism evidence="3 4">
    <name type="scientific">Amycolatopsis antarctica</name>
    <dbReference type="NCBI Taxonomy" id="1854586"/>
    <lineage>
        <taxon>Bacteria</taxon>
        <taxon>Bacillati</taxon>
        <taxon>Actinomycetota</taxon>
        <taxon>Actinomycetes</taxon>
        <taxon>Pseudonocardiales</taxon>
        <taxon>Pseudonocardiaceae</taxon>
        <taxon>Amycolatopsis</taxon>
    </lineage>
</organism>
<keyword evidence="1" id="KW-0472">Membrane</keyword>
<evidence type="ECO:0000256" key="1">
    <source>
        <dbReference type="SAM" id="Phobius"/>
    </source>
</evidence>
<dbReference type="OrthoDB" id="4121259at2"/>
<dbReference type="AlphaFoldDB" id="A0A263D857"/>
<dbReference type="PANTHER" id="PTHR34473:SF2">
    <property type="entry name" value="UPF0699 TRANSMEMBRANE PROTEIN YDBT"/>
    <property type="match status" value="1"/>
</dbReference>
<dbReference type="Proteomes" id="UP000242444">
    <property type="component" value="Unassembled WGS sequence"/>
</dbReference>
<dbReference type="PIRSF" id="PIRSF026631">
    <property type="entry name" value="UCP026631"/>
    <property type="match status" value="1"/>
</dbReference>
<accession>A0A263D857</accession>
<evidence type="ECO:0000313" key="3">
    <source>
        <dbReference type="EMBL" id="OZM74379.1"/>
    </source>
</evidence>
<keyword evidence="1" id="KW-1133">Transmembrane helix</keyword>
<feature type="transmembrane region" description="Helical" evidence="1">
    <location>
        <begin position="363"/>
        <end position="382"/>
    </location>
</feature>
<protein>
    <recommendedName>
        <fullName evidence="2">YdbS-like PH domain-containing protein</fullName>
    </recommendedName>
</protein>